<accession>A0A9K3D6F7</accession>
<gene>
    <name evidence="2" type="ORF">KIPB_011680</name>
</gene>
<feature type="region of interest" description="Disordered" evidence="1">
    <location>
        <begin position="1"/>
        <end position="25"/>
    </location>
</feature>
<organism evidence="2 3">
    <name type="scientific">Kipferlia bialata</name>
    <dbReference type="NCBI Taxonomy" id="797122"/>
    <lineage>
        <taxon>Eukaryota</taxon>
        <taxon>Metamonada</taxon>
        <taxon>Carpediemonas-like organisms</taxon>
        <taxon>Kipferlia</taxon>
    </lineage>
</organism>
<sequence length="183" mass="20910">GFGSDDDFSSELGDIGDYDQSEGEDVMDLEERGEDYLPLLRECLMSREWLEENKATWYIREVMAYFWVLASIDSGKGTVMYPCKVLKPSETDDISEGCKAMSPLGAIYIPYQYIAGEWDTPKGGDFRLRLSMPLYNTYTAAVQGAQEDIRTTLSYVLRTSELRKDKEWVKAMREWVKAMRGTG</sequence>
<dbReference type="AlphaFoldDB" id="A0A9K3D6F7"/>
<comment type="caution">
    <text evidence="2">The sequence shown here is derived from an EMBL/GenBank/DDBJ whole genome shotgun (WGS) entry which is preliminary data.</text>
</comment>
<proteinExistence type="predicted"/>
<evidence type="ECO:0000313" key="3">
    <source>
        <dbReference type="Proteomes" id="UP000265618"/>
    </source>
</evidence>
<reference evidence="2 3" key="1">
    <citation type="journal article" date="2018" name="PLoS ONE">
        <title>The draft genome of Kipferlia bialata reveals reductive genome evolution in fornicate parasites.</title>
        <authorList>
            <person name="Tanifuji G."/>
            <person name="Takabayashi S."/>
            <person name="Kume K."/>
            <person name="Takagi M."/>
            <person name="Nakayama T."/>
            <person name="Kamikawa R."/>
            <person name="Inagaki Y."/>
            <person name="Hashimoto T."/>
        </authorList>
    </citation>
    <scope>NUCLEOTIDE SEQUENCE [LARGE SCALE GENOMIC DNA]</scope>
    <source>
        <strain evidence="2">NY0173</strain>
    </source>
</reference>
<name>A0A9K3D6F7_9EUKA</name>
<dbReference type="Proteomes" id="UP000265618">
    <property type="component" value="Unassembled WGS sequence"/>
</dbReference>
<keyword evidence="3" id="KW-1185">Reference proteome</keyword>
<evidence type="ECO:0000256" key="1">
    <source>
        <dbReference type="SAM" id="MobiDB-lite"/>
    </source>
</evidence>
<feature type="non-terminal residue" evidence="2">
    <location>
        <position position="1"/>
    </location>
</feature>
<protein>
    <submittedName>
        <fullName evidence="2">Uncharacterized protein</fullName>
    </submittedName>
</protein>
<evidence type="ECO:0000313" key="2">
    <source>
        <dbReference type="EMBL" id="GIQ89255.1"/>
    </source>
</evidence>
<dbReference type="EMBL" id="BDIP01004852">
    <property type="protein sequence ID" value="GIQ89255.1"/>
    <property type="molecule type" value="Genomic_DNA"/>
</dbReference>